<dbReference type="Proteomes" id="UP000184130">
    <property type="component" value="Unassembled WGS sequence"/>
</dbReference>
<name>A0A1M6Z1A4_XYLRU</name>
<proteinExistence type="predicted"/>
<dbReference type="Pfam" id="PF19666">
    <property type="entry name" value="DUF6169"/>
    <property type="match status" value="1"/>
</dbReference>
<organism evidence="1 2">
    <name type="scientific">Xylanibacter ruminicola</name>
    <name type="common">Prevotella ruminicola</name>
    <dbReference type="NCBI Taxonomy" id="839"/>
    <lineage>
        <taxon>Bacteria</taxon>
        <taxon>Pseudomonadati</taxon>
        <taxon>Bacteroidota</taxon>
        <taxon>Bacteroidia</taxon>
        <taxon>Bacteroidales</taxon>
        <taxon>Prevotellaceae</taxon>
        <taxon>Xylanibacter</taxon>
    </lineage>
</organism>
<evidence type="ECO:0000313" key="1">
    <source>
        <dbReference type="EMBL" id="SHL24266.1"/>
    </source>
</evidence>
<dbReference type="OrthoDB" id="955741at2"/>
<dbReference type="RefSeq" id="WP_073211662.1">
    <property type="nucleotide sequence ID" value="NZ_FRBD01000037.1"/>
</dbReference>
<evidence type="ECO:0000313" key="2">
    <source>
        <dbReference type="Proteomes" id="UP000184130"/>
    </source>
</evidence>
<dbReference type="AlphaFoldDB" id="A0A1M6Z1A4"/>
<sequence length="168" mass="20177">MTLSADILNQRSPYKLSQLGEFTFRFVTDQDIHYTVGFYKDTIFMDDGAYHFFIDNSEHEHGSYDPKILDVVTVILEEFFSQEPTVMLYICDSTDHRQAARDRLYHLWFYEYARSHEMTLYSDSVTFKQVNYYAGILMRHDHPLHDMILSYYQDFLKHVPQLYVPREK</sequence>
<dbReference type="InterPro" id="IPR046167">
    <property type="entry name" value="DUF6169"/>
</dbReference>
<gene>
    <name evidence="1" type="ORF">SAMN05216463_13714</name>
</gene>
<dbReference type="EMBL" id="FRBD01000037">
    <property type="protein sequence ID" value="SHL24266.1"/>
    <property type="molecule type" value="Genomic_DNA"/>
</dbReference>
<accession>A0A1M6Z1A4</accession>
<reference evidence="1 2" key="1">
    <citation type="submission" date="2016-11" db="EMBL/GenBank/DDBJ databases">
        <authorList>
            <person name="Jaros S."/>
            <person name="Januszkiewicz K."/>
            <person name="Wedrychowicz H."/>
        </authorList>
    </citation>
    <scope>NUCLEOTIDE SEQUENCE [LARGE SCALE GENOMIC DNA]</scope>
    <source>
        <strain evidence="1 2">KHT3</strain>
    </source>
</reference>
<protein>
    <submittedName>
        <fullName evidence="1">Uncharacterized protein</fullName>
    </submittedName>
</protein>